<comment type="caution">
    <text evidence="2">The sequence shown here is derived from an EMBL/GenBank/DDBJ whole genome shotgun (WGS) entry which is preliminary data.</text>
</comment>
<evidence type="ECO:0000313" key="3">
    <source>
        <dbReference type="Proteomes" id="UP001165190"/>
    </source>
</evidence>
<protein>
    <submittedName>
        <fullName evidence="2">Uncharacterized protein</fullName>
    </submittedName>
</protein>
<accession>A0A9W7LY01</accession>
<sequence>MALEVALEAKREETRRMEESLRADFVAFVDMVKERSMLMTMKQDLIATEAPKAKFAEDFKLFMEAIENDDLQILKNFDEKDMLNTVSTMINSDAGENGGLAGEYEQGGATVDASEGTNSVGNEP</sequence>
<evidence type="ECO:0000256" key="1">
    <source>
        <dbReference type="SAM" id="MobiDB-lite"/>
    </source>
</evidence>
<feature type="compositionally biased region" description="Polar residues" evidence="1">
    <location>
        <begin position="115"/>
        <end position="124"/>
    </location>
</feature>
<gene>
    <name evidence="2" type="ORF">HRI_001577800</name>
</gene>
<reference evidence="2" key="1">
    <citation type="submission" date="2023-05" db="EMBL/GenBank/DDBJ databases">
        <title>Genome and transcriptome analyses reveal genes involved in the formation of fine ridges on petal epidermal cells in Hibiscus trionum.</title>
        <authorList>
            <person name="Koshimizu S."/>
            <person name="Masuda S."/>
            <person name="Ishii T."/>
            <person name="Shirasu K."/>
            <person name="Hoshino A."/>
            <person name="Arita M."/>
        </authorList>
    </citation>
    <scope>NUCLEOTIDE SEQUENCE</scope>
    <source>
        <strain evidence="2">Hamamatsu line</strain>
    </source>
</reference>
<keyword evidence="3" id="KW-1185">Reference proteome</keyword>
<dbReference type="EMBL" id="BSYR01000016">
    <property type="protein sequence ID" value="GMI79085.1"/>
    <property type="molecule type" value="Genomic_DNA"/>
</dbReference>
<evidence type="ECO:0000313" key="2">
    <source>
        <dbReference type="EMBL" id="GMI79085.1"/>
    </source>
</evidence>
<organism evidence="2 3">
    <name type="scientific">Hibiscus trionum</name>
    <name type="common">Flower of an hour</name>
    <dbReference type="NCBI Taxonomy" id="183268"/>
    <lineage>
        <taxon>Eukaryota</taxon>
        <taxon>Viridiplantae</taxon>
        <taxon>Streptophyta</taxon>
        <taxon>Embryophyta</taxon>
        <taxon>Tracheophyta</taxon>
        <taxon>Spermatophyta</taxon>
        <taxon>Magnoliopsida</taxon>
        <taxon>eudicotyledons</taxon>
        <taxon>Gunneridae</taxon>
        <taxon>Pentapetalae</taxon>
        <taxon>rosids</taxon>
        <taxon>malvids</taxon>
        <taxon>Malvales</taxon>
        <taxon>Malvaceae</taxon>
        <taxon>Malvoideae</taxon>
        <taxon>Hibiscus</taxon>
    </lineage>
</organism>
<proteinExistence type="predicted"/>
<name>A0A9W7LY01_HIBTR</name>
<dbReference type="OrthoDB" id="981551at2759"/>
<dbReference type="Proteomes" id="UP001165190">
    <property type="component" value="Unassembled WGS sequence"/>
</dbReference>
<feature type="region of interest" description="Disordered" evidence="1">
    <location>
        <begin position="94"/>
        <end position="124"/>
    </location>
</feature>
<dbReference type="AlphaFoldDB" id="A0A9W7LY01"/>